<evidence type="ECO:0000313" key="6">
    <source>
        <dbReference type="EMBL" id="MCQ8239416.1"/>
    </source>
</evidence>
<dbReference type="Proteomes" id="UP001524547">
    <property type="component" value="Unassembled WGS sequence"/>
</dbReference>
<comment type="caution">
    <text evidence="3">Lacks conserved residue(s) required for the propagation of feature annotation.</text>
</comment>
<reference evidence="6 7" key="1">
    <citation type="submission" date="2022-06" db="EMBL/GenBank/DDBJ databases">
        <title>Rhizosaccharibacter gen. nov. sp. nov. KSS12, endophytic bacteria isolated from sugarcane.</title>
        <authorList>
            <person name="Pitiwittayakul N."/>
        </authorList>
    </citation>
    <scope>NUCLEOTIDE SEQUENCE [LARGE SCALE GENOMIC DNA]</scope>
    <source>
        <strain evidence="6 7">KSS12</strain>
    </source>
</reference>
<dbReference type="Gene3D" id="3.40.50.300">
    <property type="entry name" value="P-loop containing nucleotide triphosphate hydrolases"/>
    <property type="match status" value="1"/>
</dbReference>
<feature type="binding site" evidence="3">
    <location>
        <position position="107"/>
    </location>
    <ligand>
        <name>(6S)-5-formyl-5,6,7,8-tetrahydrofolate</name>
        <dbReference type="ChEBI" id="CHEBI:57457"/>
    </ligand>
</feature>
<evidence type="ECO:0000313" key="7">
    <source>
        <dbReference type="Proteomes" id="UP001524547"/>
    </source>
</evidence>
<dbReference type="NCBIfam" id="NF003661">
    <property type="entry name" value="PRK05291.1-3"/>
    <property type="match status" value="1"/>
</dbReference>
<dbReference type="InterPro" id="IPR004520">
    <property type="entry name" value="GTPase_MnmE"/>
</dbReference>
<dbReference type="Pfam" id="PF01926">
    <property type="entry name" value="MMR_HSR1"/>
    <property type="match status" value="1"/>
</dbReference>
<dbReference type="PANTHER" id="PTHR42714:SF2">
    <property type="entry name" value="TRNA MODIFICATION GTPASE GTPBP3, MITOCHONDRIAL"/>
    <property type="match status" value="1"/>
</dbReference>
<dbReference type="InterPro" id="IPR018948">
    <property type="entry name" value="GTP-bd_TrmE_N"/>
</dbReference>
<comment type="function">
    <text evidence="3">Exhibits a very high intrinsic GTPase hydrolysis rate. Involved in the addition of a carboxymethylaminomethyl (cmnm) group at the wobble position (U34) of certain tRNAs, forming tRNA-cmnm(5)s(2)U34.</text>
</comment>
<evidence type="ECO:0000259" key="5">
    <source>
        <dbReference type="PROSITE" id="PS51709"/>
    </source>
</evidence>
<feature type="binding site" evidence="3">
    <location>
        <begin position="296"/>
        <end position="299"/>
    </location>
    <ligand>
        <name>GTP</name>
        <dbReference type="ChEBI" id="CHEBI:37565"/>
    </ligand>
</feature>
<name>A0ABT1VSU3_9PROT</name>
<feature type="binding site" evidence="3">
    <location>
        <position position="484"/>
    </location>
    <ligand>
        <name>(6S)-5-formyl-5,6,7,8-tetrahydrofolate</name>
        <dbReference type="ChEBI" id="CHEBI:57457"/>
    </ligand>
</feature>
<feature type="binding site" evidence="3">
    <location>
        <position position="31"/>
    </location>
    <ligand>
        <name>(6S)-5-formyl-5,6,7,8-tetrahydrofolate</name>
        <dbReference type="ChEBI" id="CHEBI:57457"/>
    </ligand>
</feature>
<feature type="binding site" evidence="3">
    <location>
        <position position="256"/>
    </location>
    <ligand>
        <name>Mg(2+)</name>
        <dbReference type="ChEBI" id="CHEBI:18420"/>
    </ligand>
</feature>
<organism evidence="6 7">
    <name type="scientific">Rhizosaccharibacter radicis</name>
    <dbReference type="NCBI Taxonomy" id="2782605"/>
    <lineage>
        <taxon>Bacteria</taxon>
        <taxon>Pseudomonadati</taxon>
        <taxon>Pseudomonadota</taxon>
        <taxon>Alphaproteobacteria</taxon>
        <taxon>Acetobacterales</taxon>
        <taxon>Acetobacteraceae</taxon>
        <taxon>Rhizosaccharibacter</taxon>
    </lineage>
</organism>
<evidence type="ECO:0000256" key="1">
    <source>
        <dbReference type="ARBA" id="ARBA00022741"/>
    </source>
</evidence>
<dbReference type="GO" id="GO:0016787">
    <property type="term" value="F:hydrolase activity"/>
    <property type="evidence" value="ECO:0007669"/>
    <property type="project" value="UniProtKB-KW"/>
</dbReference>
<dbReference type="SUPFAM" id="SSF52540">
    <property type="entry name" value="P-loop containing nucleoside triphosphate hydrolases"/>
    <property type="match status" value="1"/>
</dbReference>
<keyword evidence="3" id="KW-0479">Metal-binding</keyword>
<keyword evidence="3" id="KW-0963">Cytoplasm</keyword>
<dbReference type="Gene3D" id="3.30.1360.120">
    <property type="entry name" value="Probable tRNA modification gtpase trme, domain 1"/>
    <property type="match status" value="1"/>
</dbReference>
<feature type="region of interest" description="Disordered" evidence="4">
    <location>
        <begin position="337"/>
        <end position="368"/>
    </location>
</feature>
<dbReference type="CDD" id="cd04164">
    <property type="entry name" value="trmE"/>
    <property type="match status" value="1"/>
</dbReference>
<accession>A0ABT1VSU3</accession>
<keyword evidence="3" id="KW-0460">Magnesium</keyword>
<comment type="subunit">
    <text evidence="3">Homodimer. Heterotetramer of two MnmE and two MnmG subunits.</text>
</comment>
<comment type="cofactor">
    <cofactor evidence="3">
        <name>K(+)</name>
        <dbReference type="ChEBI" id="CHEBI:29103"/>
    </cofactor>
    <text evidence="3">Binds 1 potassium ion per subunit.</text>
</comment>
<keyword evidence="3" id="KW-0630">Potassium</keyword>
<feature type="binding site" evidence="3">
    <location>
        <position position="146"/>
    </location>
    <ligand>
        <name>(6S)-5-formyl-5,6,7,8-tetrahydrofolate</name>
        <dbReference type="ChEBI" id="CHEBI:57457"/>
    </ligand>
</feature>
<sequence>MIPHHPSVAAAEPTIFARATGTGRAAIAVIRLSGATTGAILDCLCGHSRPPPRRAVLRALRAPTGSGAGPHEHPGAGLGPDAGELLDRALVLWFPGPHSYTGEDAAELHLHAGPAVVEAVGDALVALGARPAEPGEFTRRAFRNGRLDLLEAEGIADLIEAETQAQRRQALRQQDGALSRLYAGWADRLRVMLAAAEALIDFPDEDLPPDEDALIRAEIRMLGEAMRAHLRDGAGAERLRTGLFFAVAGPPNAGKSTLVNLLCGRDAAIVSPWAGTTRDALEVRLVLGDVPVTLVDTAGLRDTDDPVEAEGVRRARAHADAADVVIRVADGADASAAPGAVAGGGSDGPVSATTGLDETGSDGTRSGAATTLPVWNKCDLQPAPPGWLGVSALTGENVETLRDVLAAEARRLTASGAAPPPTRARHRAGIAEAAARLEDAAREELPELRGEALRLAMDALGRLTGRIGVEDLLDTVFNRFCIGK</sequence>
<proteinExistence type="inferred from homology"/>
<feature type="binding site" evidence="3">
    <location>
        <begin position="252"/>
        <end position="257"/>
    </location>
    <ligand>
        <name>GTP</name>
        <dbReference type="ChEBI" id="CHEBI:37565"/>
    </ligand>
</feature>
<evidence type="ECO:0000256" key="3">
    <source>
        <dbReference type="HAMAP-Rule" id="MF_00379"/>
    </source>
</evidence>
<feature type="compositionally biased region" description="Polar residues" evidence="4">
    <location>
        <begin position="353"/>
        <end position="368"/>
    </location>
</feature>
<keyword evidence="7" id="KW-1185">Reference proteome</keyword>
<dbReference type="EC" id="3.6.-.-" evidence="3"/>
<dbReference type="InterPro" id="IPR027417">
    <property type="entry name" value="P-loop_NTPase"/>
</dbReference>
<dbReference type="Gene3D" id="1.20.120.430">
    <property type="entry name" value="tRNA modification GTPase MnmE domain 2"/>
    <property type="match status" value="1"/>
</dbReference>
<dbReference type="CDD" id="cd14858">
    <property type="entry name" value="TrmE_N"/>
    <property type="match status" value="1"/>
</dbReference>
<comment type="subcellular location">
    <subcellularLocation>
        <location evidence="3">Cytoplasm</location>
    </subcellularLocation>
</comment>
<dbReference type="InterPro" id="IPR006073">
    <property type="entry name" value="GTP-bd"/>
</dbReference>
<feature type="binding site" evidence="3">
    <location>
        <begin position="271"/>
        <end position="277"/>
    </location>
    <ligand>
        <name>GTP</name>
        <dbReference type="ChEBI" id="CHEBI:37565"/>
    </ligand>
</feature>
<keyword evidence="2 3" id="KW-0342">GTP-binding</keyword>
<dbReference type="PANTHER" id="PTHR42714">
    <property type="entry name" value="TRNA MODIFICATION GTPASE GTPBP3"/>
    <property type="match status" value="1"/>
</dbReference>
<dbReference type="RefSeq" id="WP_422918434.1">
    <property type="nucleotide sequence ID" value="NZ_JAMZEJ010000001.1"/>
</dbReference>
<dbReference type="InterPro" id="IPR031168">
    <property type="entry name" value="G_TrmE"/>
</dbReference>
<feature type="binding site" evidence="3">
    <location>
        <position position="277"/>
    </location>
    <ligand>
        <name>Mg(2+)</name>
        <dbReference type="ChEBI" id="CHEBI:18420"/>
    </ligand>
</feature>
<keyword evidence="3" id="KW-0819">tRNA processing</keyword>
<evidence type="ECO:0000256" key="4">
    <source>
        <dbReference type="SAM" id="MobiDB-lite"/>
    </source>
</evidence>
<keyword evidence="1 3" id="KW-0547">Nucleotide-binding</keyword>
<comment type="caution">
    <text evidence="6">The sequence shown here is derived from an EMBL/GenBank/DDBJ whole genome shotgun (WGS) entry which is preliminary data.</text>
</comment>
<feature type="domain" description="TrmE-type G" evidence="5">
    <location>
        <begin position="242"/>
        <end position="410"/>
    </location>
</feature>
<dbReference type="InterPro" id="IPR027368">
    <property type="entry name" value="MnmE_dom2"/>
</dbReference>
<gene>
    <name evidence="3 6" type="primary">mnmE</name>
    <name evidence="3" type="synonym">trmE</name>
    <name evidence="6" type="ORF">NFI88_01000</name>
</gene>
<comment type="similarity">
    <text evidence="3">Belongs to the TRAFAC class TrmE-Era-EngA-EngB-Septin-like GTPase superfamily. TrmE GTPase family.</text>
</comment>
<dbReference type="InterPro" id="IPR027266">
    <property type="entry name" value="TrmE/GcvT-like"/>
</dbReference>
<protein>
    <recommendedName>
        <fullName evidence="3">tRNA modification GTPase MnmE</fullName>
        <ecNumber evidence="3">3.6.-.-</ecNumber>
    </recommendedName>
</protein>
<evidence type="ECO:0000256" key="2">
    <source>
        <dbReference type="ARBA" id="ARBA00023134"/>
    </source>
</evidence>
<dbReference type="Pfam" id="PF12631">
    <property type="entry name" value="MnmE_helical"/>
    <property type="match status" value="1"/>
</dbReference>
<dbReference type="PROSITE" id="PS51709">
    <property type="entry name" value="G_TRME"/>
    <property type="match status" value="1"/>
</dbReference>
<dbReference type="Pfam" id="PF10396">
    <property type="entry name" value="TrmE_N"/>
    <property type="match status" value="1"/>
</dbReference>
<dbReference type="HAMAP" id="MF_00379">
    <property type="entry name" value="GTPase_MnmE"/>
    <property type="match status" value="1"/>
</dbReference>
<dbReference type="InterPro" id="IPR025867">
    <property type="entry name" value="MnmE_helical"/>
</dbReference>
<dbReference type="EMBL" id="JAMZEJ010000001">
    <property type="protein sequence ID" value="MCQ8239416.1"/>
    <property type="molecule type" value="Genomic_DNA"/>
</dbReference>
<keyword evidence="3 6" id="KW-0378">Hydrolase</keyword>